<evidence type="ECO:0000256" key="2">
    <source>
        <dbReference type="ARBA" id="ARBA00007935"/>
    </source>
</evidence>
<sequence length="340" mass="36632">MKKSNLGKIARYQLVCIFLLIGLVAAVVFSINSGTVHMSVKDIFDIIVLRANEGSVESNVIWKIRLPRLLAAAILGGGLSVAGYLLQTFFRNPIAGPYVLGISSGSKMFVGFTMIVLMHYVKTIPAGIIVLAAFVGALVSMAFVMAAARKVTDMSMLLVVGVMIGYICSAITDFFINFAQENEIANLTNWSLGSFSGIGWSDIRVMSIVIFSSLFAVMMLSKPIGAYQLGEGYAKSMGINIKLFRLLLVLFSSLLAATVTAFAGPIAFVGIAVPQIAKMLMNTSKPIIIIPTTFLTGAVFCTFSDLLARTMFAPTELTISTVTAFFGAPFVIWLLLKKKK</sequence>
<feature type="transmembrane region" description="Helical" evidence="8">
    <location>
        <begin position="198"/>
        <end position="220"/>
    </location>
</feature>
<dbReference type="Gene3D" id="1.10.3470.10">
    <property type="entry name" value="ABC transporter involved in vitamin B12 uptake, BtuC"/>
    <property type="match status" value="1"/>
</dbReference>
<comment type="caution">
    <text evidence="9">The sequence shown here is derived from an EMBL/GenBank/DDBJ whole genome shotgun (WGS) entry which is preliminary data.</text>
</comment>
<evidence type="ECO:0000256" key="6">
    <source>
        <dbReference type="ARBA" id="ARBA00022989"/>
    </source>
</evidence>
<keyword evidence="4" id="KW-1003">Cell membrane</keyword>
<dbReference type="Pfam" id="PF01032">
    <property type="entry name" value="FecCD"/>
    <property type="match status" value="1"/>
</dbReference>
<evidence type="ECO:0000313" key="9">
    <source>
        <dbReference type="EMBL" id="MBC3803093.1"/>
    </source>
</evidence>
<feature type="transmembrane region" description="Helical" evidence="8">
    <location>
        <begin position="243"/>
        <end position="268"/>
    </location>
</feature>
<reference evidence="9 10" key="1">
    <citation type="journal article" date="2020" name="mSystems">
        <title>Defining Genomic and Predicted Metabolic Features of the Acetobacterium Genus.</title>
        <authorList>
            <person name="Ross D.E."/>
            <person name="Marshall C.W."/>
            <person name="Gulliver D."/>
            <person name="May H.D."/>
            <person name="Norman R.S."/>
        </authorList>
    </citation>
    <scope>NUCLEOTIDE SEQUENCE [LARGE SCALE GENOMIC DNA]</scope>
    <source>
        <strain evidence="9 10">DSM 8238</strain>
    </source>
</reference>
<dbReference type="EMBL" id="WJBC01000002">
    <property type="protein sequence ID" value="MBC3803093.1"/>
    <property type="molecule type" value="Genomic_DNA"/>
</dbReference>
<dbReference type="InterPro" id="IPR037294">
    <property type="entry name" value="ABC_BtuC-like"/>
</dbReference>
<dbReference type="RefSeq" id="WP_186841020.1">
    <property type="nucleotide sequence ID" value="NZ_WJBC01000002.1"/>
</dbReference>
<evidence type="ECO:0000256" key="1">
    <source>
        <dbReference type="ARBA" id="ARBA00004651"/>
    </source>
</evidence>
<dbReference type="PANTHER" id="PTHR30472:SF41">
    <property type="entry name" value="TRANSPORT SYSTEM PERMEASE PROTEIN"/>
    <property type="match status" value="1"/>
</dbReference>
<feature type="transmembrane region" description="Helical" evidence="8">
    <location>
        <begin position="69"/>
        <end position="86"/>
    </location>
</feature>
<accession>A0ABR6WRE6</accession>
<feature type="transmembrane region" description="Helical" evidence="8">
    <location>
        <begin position="124"/>
        <end position="144"/>
    </location>
</feature>
<evidence type="ECO:0000313" key="10">
    <source>
        <dbReference type="Proteomes" id="UP000603234"/>
    </source>
</evidence>
<proteinExistence type="inferred from homology"/>
<feature type="transmembrane region" description="Helical" evidence="8">
    <location>
        <begin position="12"/>
        <end position="31"/>
    </location>
</feature>
<gene>
    <name evidence="9" type="ORF">GH808_01370</name>
</gene>
<comment type="subcellular location">
    <subcellularLocation>
        <location evidence="1">Cell membrane</location>
        <topology evidence="1">Multi-pass membrane protein</topology>
    </subcellularLocation>
</comment>
<evidence type="ECO:0000256" key="5">
    <source>
        <dbReference type="ARBA" id="ARBA00022692"/>
    </source>
</evidence>
<evidence type="ECO:0000256" key="7">
    <source>
        <dbReference type="ARBA" id="ARBA00023136"/>
    </source>
</evidence>
<feature type="transmembrane region" description="Helical" evidence="8">
    <location>
        <begin position="156"/>
        <end position="178"/>
    </location>
</feature>
<organism evidence="9 10">
    <name type="scientific">Acetobacterium fimetarium</name>
    <dbReference type="NCBI Taxonomy" id="52691"/>
    <lineage>
        <taxon>Bacteria</taxon>
        <taxon>Bacillati</taxon>
        <taxon>Bacillota</taxon>
        <taxon>Clostridia</taxon>
        <taxon>Eubacteriales</taxon>
        <taxon>Eubacteriaceae</taxon>
        <taxon>Acetobacterium</taxon>
    </lineage>
</organism>
<evidence type="ECO:0000256" key="8">
    <source>
        <dbReference type="SAM" id="Phobius"/>
    </source>
</evidence>
<evidence type="ECO:0000256" key="3">
    <source>
        <dbReference type="ARBA" id="ARBA00022448"/>
    </source>
</evidence>
<feature type="transmembrane region" description="Helical" evidence="8">
    <location>
        <begin position="317"/>
        <end position="336"/>
    </location>
</feature>
<keyword evidence="3" id="KW-0813">Transport</keyword>
<name>A0ABR6WRE6_9FIRM</name>
<keyword evidence="5 8" id="KW-0812">Transmembrane</keyword>
<keyword evidence="10" id="KW-1185">Reference proteome</keyword>
<keyword evidence="7 8" id="KW-0472">Membrane</keyword>
<protein>
    <submittedName>
        <fullName evidence="9">Iron chelate uptake ABC transporter family permease subunit</fullName>
    </submittedName>
</protein>
<dbReference type="PANTHER" id="PTHR30472">
    <property type="entry name" value="FERRIC ENTEROBACTIN TRANSPORT SYSTEM PERMEASE PROTEIN"/>
    <property type="match status" value="1"/>
</dbReference>
<comment type="similarity">
    <text evidence="2">Belongs to the binding-protein-dependent transport system permease family. FecCD subfamily.</text>
</comment>
<feature type="transmembrane region" description="Helical" evidence="8">
    <location>
        <begin position="98"/>
        <end position="118"/>
    </location>
</feature>
<dbReference type="InterPro" id="IPR000522">
    <property type="entry name" value="ABC_transptr_permease_BtuC"/>
</dbReference>
<feature type="transmembrane region" description="Helical" evidence="8">
    <location>
        <begin position="288"/>
        <end position="308"/>
    </location>
</feature>
<dbReference type="CDD" id="cd06550">
    <property type="entry name" value="TM_ABC_iron-siderophores_like"/>
    <property type="match status" value="1"/>
</dbReference>
<dbReference type="Proteomes" id="UP000603234">
    <property type="component" value="Unassembled WGS sequence"/>
</dbReference>
<dbReference type="SUPFAM" id="SSF81345">
    <property type="entry name" value="ABC transporter involved in vitamin B12 uptake, BtuC"/>
    <property type="match status" value="1"/>
</dbReference>
<keyword evidence="6 8" id="KW-1133">Transmembrane helix</keyword>
<evidence type="ECO:0000256" key="4">
    <source>
        <dbReference type="ARBA" id="ARBA00022475"/>
    </source>
</evidence>